<keyword evidence="5" id="KW-0596">Phosphopantetheine</keyword>
<dbReference type="GO" id="GO:0004312">
    <property type="term" value="F:fatty acid synthase activity"/>
    <property type="evidence" value="ECO:0007669"/>
    <property type="project" value="TreeGrafter"/>
</dbReference>
<keyword evidence="7" id="KW-0808">Transferase</keyword>
<feature type="domain" description="Carrier" evidence="10">
    <location>
        <begin position="2078"/>
        <end position="2155"/>
    </location>
</feature>
<name>A0A9X2CY62_9GAMM</name>
<feature type="domain" description="Carrier" evidence="10">
    <location>
        <begin position="575"/>
        <end position="652"/>
    </location>
</feature>
<dbReference type="InterPro" id="IPR042099">
    <property type="entry name" value="ANL_N_sf"/>
</dbReference>
<evidence type="ECO:0000256" key="9">
    <source>
        <dbReference type="SAM" id="Phobius"/>
    </source>
</evidence>
<evidence type="ECO:0000313" key="12">
    <source>
        <dbReference type="EMBL" id="MCL9683049.1"/>
    </source>
</evidence>
<evidence type="ECO:0000259" key="11">
    <source>
        <dbReference type="PROSITE" id="PS52004"/>
    </source>
</evidence>
<dbReference type="Pfam" id="PF00550">
    <property type="entry name" value="PP-binding"/>
    <property type="match status" value="2"/>
</dbReference>
<dbReference type="Gene3D" id="3.40.47.10">
    <property type="match status" value="1"/>
</dbReference>
<dbReference type="InterPro" id="IPR045851">
    <property type="entry name" value="AMP-bd_C_sf"/>
</dbReference>
<dbReference type="InterPro" id="IPR018201">
    <property type="entry name" value="Ketoacyl_synth_AS"/>
</dbReference>
<dbReference type="FunFam" id="3.40.47.10:FF:000019">
    <property type="entry name" value="Polyketide synthase type I"/>
    <property type="match status" value="1"/>
</dbReference>
<dbReference type="Proteomes" id="UP001139721">
    <property type="component" value="Unassembled WGS sequence"/>
</dbReference>
<dbReference type="InterPro" id="IPR020845">
    <property type="entry name" value="AMP-binding_CS"/>
</dbReference>
<dbReference type="InterPro" id="IPR040097">
    <property type="entry name" value="FAAL/FAAC"/>
</dbReference>
<feature type="domain" description="Ketosynthase family 3 (KS3)" evidence="11">
    <location>
        <begin position="671"/>
        <end position="1098"/>
    </location>
</feature>
<dbReference type="Pfam" id="PF21394">
    <property type="entry name" value="Beta-ketacyl_N"/>
    <property type="match status" value="1"/>
</dbReference>
<dbReference type="InterPro" id="IPR016035">
    <property type="entry name" value="Acyl_Trfase/lysoPLipase"/>
</dbReference>
<dbReference type="PANTHER" id="PTHR43775:SF37">
    <property type="entry name" value="SI:DKEY-61P9.11"/>
    <property type="match status" value="1"/>
</dbReference>
<dbReference type="InterPro" id="IPR036291">
    <property type="entry name" value="NAD(P)-bd_dom_sf"/>
</dbReference>
<dbReference type="CDD" id="cd00833">
    <property type="entry name" value="PKS"/>
    <property type="match status" value="1"/>
</dbReference>
<keyword evidence="9" id="KW-0472">Membrane</keyword>
<dbReference type="SUPFAM" id="SSF51735">
    <property type="entry name" value="NAD(P)-binding Rossmann-fold domains"/>
    <property type="match status" value="2"/>
</dbReference>
<dbReference type="SMART" id="SM01294">
    <property type="entry name" value="PKS_PP_betabranch"/>
    <property type="match status" value="1"/>
</dbReference>
<accession>A0A9X2CY62</accession>
<dbReference type="InterPro" id="IPR023213">
    <property type="entry name" value="CAT-like_dom_sf"/>
</dbReference>
<dbReference type="PROSITE" id="PS00455">
    <property type="entry name" value="AMP_BINDING"/>
    <property type="match status" value="1"/>
</dbReference>
<evidence type="ECO:0000256" key="2">
    <source>
        <dbReference type="ARBA" id="ARBA00005194"/>
    </source>
</evidence>
<evidence type="ECO:0000256" key="8">
    <source>
        <dbReference type="ARBA" id="ARBA00054155"/>
    </source>
</evidence>
<dbReference type="SUPFAM" id="SSF53901">
    <property type="entry name" value="Thiolase-like"/>
    <property type="match status" value="1"/>
</dbReference>
<evidence type="ECO:0000256" key="7">
    <source>
        <dbReference type="ARBA" id="ARBA00022679"/>
    </source>
</evidence>
<dbReference type="InterPro" id="IPR001242">
    <property type="entry name" value="Condensation_dom"/>
</dbReference>
<dbReference type="InterPro" id="IPR057326">
    <property type="entry name" value="KR_dom"/>
</dbReference>
<comment type="similarity">
    <text evidence="4">Belongs to the short-chain dehydrogenases/reductases (SDR) family.</text>
</comment>
<dbReference type="InterPro" id="IPR013968">
    <property type="entry name" value="PKS_KR"/>
</dbReference>
<feature type="transmembrane region" description="Helical" evidence="9">
    <location>
        <begin position="73"/>
        <end position="93"/>
    </location>
</feature>
<dbReference type="SUPFAM" id="SSF47336">
    <property type="entry name" value="ACP-like"/>
    <property type="match status" value="2"/>
</dbReference>
<dbReference type="Pfam" id="PF08659">
    <property type="entry name" value="KR"/>
    <property type="match status" value="1"/>
</dbReference>
<evidence type="ECO:0000256" key="6">
    <source>
        <dbReference type="ARBA" id="ARBA00022553"/>
    </source>
</evidence>
<dbReference type="Pfam" id="PF22621">
    <property type="entry name" value="CurL-like_PKS_C"/>
    <property type="match status" value="1"/>
</dbReference>
<dbReference type="Pfam" id="PF00668">
    <property type="entry name" value="Condensation"/>
    <property type="match status" value="1"/>
</dbReference>
<dbReference type="FunFam" id="3.40.50.12780:FF:000013">
    <property type="entry name" value="Long-chain-fatty-acid--AMP ligase FadD32"/>
    <property type="match status" value="1"/>
</dbReference>
<dbReference type="InterPro" id="IPR020841">
    <property type="entry name" value="PKS_Beta-ketoAc_synthase_dom"/>
</dbReference>
<dbReference type="GO" id="GO:0006633">
    <property type="term" value="P:fatty acid biosynthetic process"/>
    <property type="evidence" value="ECO:0007669"/>
    <property type="project" value="InterPro"/>
</dbReference>
<dbReference type="EMBL" id="JAJKBJ010000002">
    <property type="protein sequence ID" value="MCL9683049.1"/>
    <property type="molecule type" value="Genomic_DNA"/>
</dbReference>
<comment type="function">
    <text evidence="8">Involved in production of the polyketide antibiotic thailandamide.</text>
</comment>
<evidence type="ECO:0000256" key="3">
    <source>
        <dbReference type="ARBA" id="ARBA00006432"/>
    </source>
</evidence>
<evidence type="ECO:0000256" key="1">
    <source>
        <dbReference type="ARBA" id="ARBA00001957"/>
    </source>
</evidence>
<evidence type="ECO:0000256" key="4">
    <source>
        <dbReference type="ARBA" id="ARBA00006484"/>
    </source>
</evidence>
<dbReference type="InterPro" id="IPR049490">
    <property type="entry name" value="C883_1060-like_KR_N"/>
</dbReference>
<comment type="caution">
    <text evidence="12">The sequence shown here is derived from an EMBL/GenBank/DDBJ whole genome shotgun (WGS) entry which is preliminary data.</text>
</comment>
<comment type="cofactor">
    <cofactor evidence="1">
        <name>pantetheine 4'-phosphate</name>
        <dbReference type="ChEBI" id="CHEBI:47942"/>
    </cofactor>
</comment>
<keyword evidence="9" id="KW-0812">Transmembrane</keyword>
<dbReference type="PROSITE" id="PS00606">
    <property type="entry name" value="KS3_1"/>
    <property type="match status" value="1"/>
</dbReference>
<dbReference type="InterPro" id="IPR016036">
    <property type="entry name" value="Malonyl_transacylase_ACP-bd"/>
</dbReference>
<dbReference type="Gene3D" id="3.40.50.12780">
    <property type="entry name" value="N-terminal domain of ligase-like"/>
    <property type="match status" value="1"/>
</dbReference>
<keyword evidence="6" id="KW-0597">Phosphoprotein</keyword>
<reference evidence="12" key="1">
    <citation type="submission" date="2021-11" db="EMBL/GenBank/DDBJ databases">
        <title>Legionella maioricencis sp. nov., a new species isolated from hot water samples in Mallorca.</title>
        <authorList>
            <person name="Crespi S."/>
            <person name="Drasar V."/>
            <person name="Salva-Serra F."/>
            <person name="Jaen-Luchoro D."/>
            <person name="Pineiro-Iglesias B."/>
            <person name="Aliaga F."/>
            <person name="Fernandez-Juarez V."/>
            <person name="Coll G."/>
            <person name="Moore E.R.B."/>
            <person name="Bennasar-Figueras A."/>
        </authorList>
    </citation>
    <scope>NUCLEOTIDE SEQUENCE</scope>
    <source>
        <strain evidence="12">HCPI-6</strain>
    </source>
</reference>
<dbReference type="PROSITE" id="PS52004">
    <property type="entry name" value="KS3_2"/>
    <property type="match status" value="1"/>
</dbReference>
<comment type="similarity">
    <text evidence="3">Belongs to the ATP-dependent AMP-binding enzyme family.</text>
</comment>
<comment type="pathway">
    <text evidence="2">Lipid metabolism; fatty acid biosynthesis.</text>
</comment>
<dbReference type="Pfam" id="PF00698">
    <property type="entry name" value="Acyl_transf_1"/>
    <property type="match status" value="1"/>
</dbReference>
<dbReference type="InterPro" id="IPR000873">
    <property type="entry name" value="AMP-dep_synth/lig_dom"/>
</dbReference>
<dbReference type="Gene3D" id="3.30.70.3290">
    <property type="match status" value="1"/>
</dbReference>
<dbReference type="PROSITE" id="PS00012">
    <property type="entry name" value="PHOSPHOPANTETHEINE"/>
    <property type="match status" value="1"/>
</dbReference>
<evidence type="ECO:0000256" key="5">
    <source>
        <dbReference type="ARBA" id="ARBA00022450"/>
    </source>
</evidence>
<dbReference type="Pfam" id="PF00501">
    <property type="entry name" value="AMP-binding"/>
    <property type="match status" value="1"/>
</dbReference>
<dbReference type="Gene3D" id="3.40.50.720">
    <property type="entry name" value="NAD(P)-binding Rossmann-like Domain"/>
    <property type="match status" value="1"/>
</dbReference>
<dbReference type="GO" id="GO:0031177">
    <property type="term" value="F:phosphopantetheine binding"/>
    <property type="evidence" value="ECO:0007669"/>
    <property type="project" value="InterPro"/>
</dbReference>
<dbReference type="Gene3D" id="1.10.1200.10">
    <property type="entry name" value="ACP-like"/>
    <property type="match status" value="2"/>
</dbReference>
<dbReference type="RefSeq" id="WP_250420498.1">
    <property type="nucleotide sequence ID" value="NZ_JAJKBJ010000002.1"/>
</dbReference>
<dbReference type="Gene3D" id="3.30.559.10">
    <property type="entry name" value="Chloramphenicol acetyltransferase-like domain"/>
    <property type="match status" value="1"/>
</dbReference>
<dbReference type="InterPro" id="IPR016039">
    <property type="entry name" value="Thiolase-like"/>
</dbReference>
<gene>
    <name evidence="12" type="ORF">LOX96_02985</name>
</gene>
<dbReference type="InterPro" id="IPR001227">
    <property type="entry name" value="Ac_transferase_dom_sf"/>
</dbReference>
<dbReference type="Gene3D" id="3.30.300.30">
    <property type="match status" value="1"/>
</dbReference>
<dbReference type="InterPro" id="IPR014031">
    <property type="entry name" value="Ketoacyl_synth_C"/>
</dbReference>
<dbReference type="SMART" id="SM00822">
    <property type="entry name" value="PKS_KR"/>
    <property type="match status" value="1"/>
</dbReference>
<dbReference type="GO" id="GO:0071766">
    <property type="term" value="P:Actinobacterium-type cell wall biogenesis"/>
    <property type="evidence" value="ECO:0007669"/>
    <property type="project" value="UniProtKB-ARBA"/>
</dbReference>
<keyword evidence="9" id="KW-1133">Transmembrane helix</keyword>
<dbReference type="SUPFAM" id="SSF56801">
    <property type="entry name" value="Acetyl-CoA synthetase-like"/>
    <property type="match status" value="1"/>
</dbReference>
<dbReference type="SMART" id="SM00827">
    <property type="entry name" value="PKS_AT"/>
    <property type="match status" value="1"/>
</dbReference>
<dbReference type="Pfam" id="PF02801">
    <property type="entry name" value="Ketoacyl-synt_C"/>
    <property type="match status" value="1"/>
</dbReference>
<dbReference type="GO" id="GO:0004315">
    <property type="term" value="F:3-oxoacyl-[acyl-carrier-protein] synthase activity"/>
    <property type="evidence" value="ECO:0007669"/>
    <property type="project" value="InterPro"/>
</dbReference>
<keyword evidence="13" id="KW-1185">Reference proteome</keyword>
<evidence type="ECO:0000259" key="10">
    <source>
        <dbReference type="PROSITE" id="PS50075"/>
    </source>
</evidence>
<organism evidence="12 13">
    <name type="scientific">Legionella maioricensis</name>
    <dbReference type="NCBI Taxonomy" id="2896528"/>
    <lineage>
        <taxon>Bacteria</taxon>
        <taxon>Pseudomonadati</taxon>
        <taxon>Pseudomonadota</taxon>
        <taxon>Gammaproteobacteria</taxon>
        <taxon>Legionellales</taxon>
        <taxon>Legionellaceae</taxon>
        <taxon>Legionella</taxon>
    </lineage>
</organism>
<dbReference type="SUPFAM" id="SSF52777">
    <property type="entry name" value="CoA-dependent acyltransferases"/>
    <property type="match status" value="2"/>
</dbReference>
<dbReference type="InterPro" id="IPR036736">
    <property type="entry name" value="ACP-like_sf"/>
</dbReference>
<protein>
    <submittedName>
        <fullName evidence="12">SDR family NAD(P)-dependent oxidoreductase</fullName>
    </submittedName>
</protein>
<dbReference type="CDD" id="cd08955">
    <property type="entry name" value="KR_2_FAS_SDR_x"/>
    <property type="match status" value="1"/>
</dbReference>
<dbReference type="SUPFAM" id="SSF55048">
    <property type="entry name" value="Probable ACP-binding domain of malonyl-CoA ACP transacylase"/>
    <property type="match status" value="1"/>
</dbReference>
<dbReference type="SUPFAM" id="SSF52151">
    <property type="entry name" value="FabD/lysophospholipase-like"/>
    <property type="match status" value="1"/>
</dbReference>
<sequence>MKSSEASETLISILSTNAELSPSKTIYTFLAENKESVNITNQKLLQKVMESATRLLTLTKTASRAIILLGPGLDYIIAFLGCLMAGVIAVPAYPPRNNRHAKRLLAVINDSKAEVVITTAAIVRQYPLDRVKMLLVDEALPIDADCGRFPVLTSDRLAFLQYTSGSTGVPKGVMVSHGNIIANITLIDTLIEGSCQTVCSWLPPFHDMGLIGAILYPLVQNVHSILMAPTTFLKCPFFWLKTISDYKVDISPAPNFAYEMCVNTITEEEKKELDLSSWMIALNGSEPVNAKTLHQFTEKFSSCGFHAETFYPAYGMAETTLMVSGKKPGDNTVILDVDKQVLLESHKIHVDKTAKSRVSIVGCGYTAAEHEVKIINPQTQQILDAYEIGEVVIAGPSITQGYWEKPEASEQMFGLKLPHSNKRFLRTGDLGFLDATGQLFITGRLKDLMIIRGQNIYPQDIEYVVYESHPALIRHGASAFLMEIEDEPALVIIQEVHRRAKDFDAIFAAILRRCSEDLAVVPAKIILIPQATLLKTSSGKVQRNACRDAMLNNELTVIAQWQKVTKQAPQHPVDVKENDLQTWMSQWFANRLNLNLQQIDSKANFAYYGVDSSLAMQFCAALEQYLQCDINPSLLWSYSTIEQLANYLSPAPFVQNETPLVQSQESKKQQMEPIAIIGMSCRFPGGINTPEQLWSFLQEGKEGIRQVPADRWNAELYYDPVPNTPGKMVTDRGGFIDHIDQFDAALFNISPREAEAMDPQHRLLLELSWEALEHAGIAPSSLNNSDSGVFVGISSDDYSRLATDAVYQYADAYYGLGNAHSAASGRIAYFLGSQGPNETVDTACSSSLVAVFNACQELQSRMCHVAIAGGVNSILEPSISISFSQAGMLSPSGKCQVFDANADGYVRSEGCGVLILKRLTDAQRDGDKILAVIQSAVVNSDGHSNGITAPSPQAQKELIETALNQAGLSADAISYIEAHGTGTRLGDPIEFNALREVFATGTRQKVLYVGSVKSNLGHLEAAAGMAGLMKTILMLQHKQIPANVHLKNVNPLINLDSIPAQVPTQLQRWETTSAQTIRYAGVSSFGFTGTNAHLILAEAQPDEKEKTVTPQRPWHVLTLSGHTLDALKTQRTNILNLLRQEMKPELANLCHTLNVGRSALAYRLVVGAKTIEDMIRQLEAYPIEAEPRPITHKQCAFLFTGQGAQYSGMGLELYTSHPLFKAQVDNCCRLLADYLPVPLDEVMFNPEKNYLLQQTQYNQPALFVLQYAMAMLWINWGVKPTAVIGHSVGEYVAATVAGMMRLEDGLKLIFWRGKLMQAQKKGSMIAVKTSSELALQLLNEVKQESATSILNIAAINSPSQIVFSGESELISQLEKSCQLRGIAITKLAVSHAFHSELMRPMLDEFREIADTIQYMPAKMLFISNVTGKAMSSVTGSYWVNHVLATVQFNDGINQLFEENYQIFIEVGPQPILLSFAMVRNPAPAQALWLASLKKNSSDWETLADSIGQLYSHGVDINWSAFDAPFQIEHYSKPLPTYPFQRQSYWLAKESHHQETVLLDAFINQALYQIYWKKLPSTGEGSIEQQAGSWLIFVNQNAESSKIANVLSEHLAESVIVKAGSAYKASPSIVILNPFDPEHFLRLLANLPDLAGIVYLWGMTDSDFVKTDKTSTIITEVLTQYISEACAGLLHLTQALIHKGGTAKLRVVTRATAGFSQSSIPVFTPLIGMSKTLVLEFPQLDYQHIDFDADATVKEVSTQLRPLLATHCETPLLVSYKSDLYVPRLRHAKLKHANAEWRSDSTCLITGGLGGLGLTLCKWLIKQGIKHIVLLGRRPLTTELDEQLKALSGGNQTISYLQADVSDMEQLRTALSLVQSSLPTIKSIFHTAGILSDGLWQNLSWAQFEEVFRAKIQGAWNLHQLSIDLALDVDYFVLFSSISALLGSPGQANYAAANAFLDGLAHYRQQSKLAALSINFGPWQQLGMTRDLPQSWLSYGIKNISEKEGMAALRAMMASPSSQLCLMPNRMSSEILAQLPSFHRTFWSEAIQSGFSAESTNSSSAPDHVLSQLKNASERERVAFLTELVTKEIKTVLRLKENQPLAMHTTLLALGMDSLIAVELLHQLKSKLPVANLSAQTLLLENHSIHELIKILDEMIKKSLNEIATTSPELPIAKRNLHQFNQLLPLSVQQIRIWRHIQEQPDNPAYRITSFLEIIGSLDVDALEQSIRQVIKRHAMLRCSFHTYLNTTFQFCHDEVHFKLQFLDLSQATASQQKLRINQVVAEVSQHQFDVTKAPLLESRLIKCTEKQHIWTLSLSHLLIDGASSLILLQDILHYYALNLKTTTEALDEEAVPYQAFIDWQLASFVNGSCQKYTAFWQEKLQNYKPIPLPTDKAIPEQALAVGSRELIDIAPEDLETLQKLAKEHQLTLVNLLLAAYGLLLARFAQTDRAFITMLCSGRELEPYRTTVGNVANELPLIISFAPDATFFSMVKQLQDDLVNSLDYQYFQPEQITELGLPVPDVSFDFQHLCLPEMDTGFTLRPFSLKQVDLPLWGANPRKLSLKFNYTNVLSGYIKYRRDLYEEETIKRLAKQYVMTLKQIMGNPEIKCRDIIIAFPGDKL</sequence>
<dbReference type="InterPro" id="IPR014030">
    <property type="entry name" value="Ketoacyl_synth_N"/>
</dbReference>
<dbReference type="InterPro" id="IPR050091">
    <property type="entry name" value="PKS_NRPS_Biosynth_Enz"/>
</dbReference>
<proteinExistence type="inferred from homology"/>
<dbReference type="Pfam" id="PF00109">
    <property type="entry name" value="ketoacyl-synt"/>
    <property type="match status" value="1"/>
</dbReference>
<dbReference type="PANTHER" id="PTHR43775">
    <property type="entry name" value="FATTY ACID SYNTHASE"/>
    <property type="match status" value="1"/>
</dbReference>
<dbReference type="InterPro" id="IPR014043">
    <property type="entry name" value="Acyl_transferase_dom"/>
</dbReference>
<dbReference type="InterPro" id="IPR020806">
    <property type="entry name" value="PKS_PP-bd"/>
</dbReference>
<dbReference type="SMART" id="SM00823">
    <property type="entry name" value="PKS_PP"/>
    <property type="match status" value="2"/>
</dbReference>
<dbReference type="InterPro" id="IPR009081">
    <property type="entry name" value="PP-bd_ACP"/>
</dbReference>
<dbReference type="Gene3D" id="3.30.559.30">
    <property type="entry name" value="Nonribosomal peptide synthetase, condensation domain"/>
    <property type="match status" value="1"/>
</dbReference>
<dbReference type="PROSITE" id="PS50075">
    <property type="entry name" value="CARRIER"/>
    <property type="match status" value="2"/>
</dbReference>
<dbReference type="InterPro" id="IPR006162">
    <property type="entry name" value="Ppantetheine_attach_site"/>
</dbReference>
<evidence type="ECO:0000313" key="13">
    <source>
        <dbReference type="Proteomes" id="UP001139721"/>
    </source>
</evidence>
<dbReference type="Gene3D" id="3.40.366.10">
    <property type="entry name" value="Malonyl-Coenzyme A Acyl Carrier Protein, domain 2"/>
    <property type="match status" value="1"/>
</dbReference>
<dbReference type="SMART" id="SM00825">
    <property type="entry name" value="PKS_KS"/>
    <property type="match status" value="1"/>
</dbReference>
<dbReference type="CDD" id="cd05931">
    <property type="entry name" value="FAAL"/>
    <property type="match status" value="1"/>
</dbReference>